<feature type="domain" description="LysM" evidence="5">
    <location>
        <begin position="311"/>
        <end position="355"/>
    </location>
</feature>
<dbReference type="Gene3D" id="3.10.350.10">
    <property type="entry name" value="LysM domain"/>
    <property type="match status" value="1"/>
</dbReference>
<sequence length="360" mass="41388">MKKLGIFLIAIVLGNFIQAQESAKKDELYIQTYAKIAVEEMQKYHIPASIILAQGILETGNGQSILAQEGNNHFGIKCKNDWSGGRMYHDDDAKGECFRKYKSAKESYRDHSLFLVERPYYKKLFQLDRKDYKAWAHGLKKAGYATNPKYAYMLISLIERYKLYQFDSLTTDEVDVKLAELFPSSFKPYIFENVDKSTISLANGNTKALKVDVPKKTTPIKVTVKKVENVKKIITAKTNNFEFPSSRIKIHPNGNVRYIIFKNGDTLEDISKAYHISLNQLKSYNDLIFQDSIVINQKIFLDPKKKKGISKEHIVKEGERMYDIAQENGISLIELYKRNLMFPGDEPKKGDRILLKGRKS</sequence>
<dbReference type="InterPro" id="IPR036779">
    <property type="entry name" value="LysM_dom_sf"/>
</dbReference>
<protein>
    <recommendedName>
        <fullName evidence="4">Peptidoglycan hydrolase</fullName>
    </recommendedName>
</protein>
<evidence type="ECO:0000256" key="2">
    <source>
        <dbReference type="ARBA" id="ARBA00022638"/>
    </source>
</evidence>
<name>A0A0X3AM51_9FLAO</name>
<dbReference type="STRING" id="1586267.GCA_001418685_00273"/>
<keyword evidence="3 6" id="KW-0378">Hydrolase</keyword>
<dbReference type="OrthoDB" id="977752at2"/>
<dbReference type="Pfam" id="PF01476">
    <property type="entry name" value="LysM"/>
    <property type="match status" value="2"/>
</dbReference>
<evidence type="ECO:0000259" key="5">
    <source>
        <dbReference type="PROSITE" id="PS51782"/>
    </source>
</evidence>
<dbReference type="SMART" id="SM00257">
    <property type="entry name" value="LysM"/>
    <property type="match status" value="2"/>
</dbReference>
<gene>
    <name evidence="6" type="ORF">Ga0061079_101271</name>
</gene>
<organism evidence="6 7">
    <name type="scientific">Apibacter mensalis</name>
    <dbReference type="NCBI Taxonomy" id="1586267"/>
    <lineage>
        <taxon>Bacteria</taxon>
        <taxon>Pseudomonadati</taxon>
        <taxon>Bacteroidota</taxon>
        <taxon>Flavobacteriia</taxon>
        <taxon>Flavobacteriales</taxon>
        <taxon>Weeksellaceae</taxon>
        <taxon>Apibacter</taxon>
    </lineage>
</organism>
<evidence type="ECO:0000313" key="6">
    <source>
        <dbReference type="EMBL" id="CVK15452.1"/>
    </source>
</evidence>
<keyword evidence="1" id="KW-0929">Antimicrobial</keyword>
<feature type="domain" description="LysM" evidence="5">
    <location>
        <begin position="257"/>
        <end position="301"/>
    </location>
</feature>
<keyword evidence="7" id="KW-1185">Reference proteome</keyword>
<dbReference type="PANTHER" id="PTHR33308:SF9">
    <property type="entry name" value="PEPTIDOGLYCAN HYDROLASE FLGJ"/>
    <property type="match status" value="1"/>
</dbReference>
<dbReference type="Pfam" id="PF01832">
    <property type="entry name" value="Glucosaminidase"/>
    <property type="match status" value="1"/>
</dbReference>
<evidence type="ECO:0000313" key="7">
    <source>
        <dbReference type="Proteomes" id="UP000182761"/>
    </source>
</evidence>
<dbReference type="Proteomes" id="UP000182761">
    <property type="component" value="Unassembled WGS sequence"/>
</dbReference>
<accession>A0A0X3AM51</accession>
<dbReference type="Gene3D" id="1.10.530.10">
    <property type="match status" value="1"/>
</dbReference>
<evidence type="ECO:0000256" key="3">
    <source>
        <dbReference type="ARBA" id="ARBA00022801"/>
    </source>
</evidence>
<dbReference type="EMBL" id="FCOR01000001">
    <property type="protein sequence ID" value="CVK15452.1"/>
    <property type="molecule type" value="Genomic_DNA"/>
</dbReference>
<dbReference type="GO" id="GO:0042742">
    <property type="term" value="P:defense response to bacterium"/>
    <property type="evidence" value="ECO:0007669"/>
    <property type="project" value="UniProtKB-KW"/>
</dbReference>
<dbReference type="AlphaFoldDB" id="A0A0X3AM51"/>
<dbReference type="InterPro" id="IPR051056">
    <property type="entry name" value="Glycosyl_Hydrolase_73"/>
</dbReference>
<dbReference type="RefSeq" id="WP_055424676.1">
    <property type="nucleotide sequence ID" value="NZ_FCOR01000001.1"/>
</dbReference>
<evidence type="ECO:0000256" key="1">
    <source>
        <dbReference type="ARBA" id="ARBA00022529"/>
    </source>
</evidence>
<dbReference type="GO" id="GO:0004040">
    <property type="term" value="F:amidase activity"/>
    <property type="evidence" value="ECO:0007669"/>
    <property type="project" value="InterPro"/>
</dbReference>
<dbReference type="PANTHER" id="PTHR33308">
    <property type="entry name" value="PEPTIDOGLYCAN HYDROLASE FLGJ"/>
    <property type="match status" value="1"/>
</dbReference>
<proteinExistence type="predicted"/>
<dbReference type="InterPro" id="IPR002901">
    <property type="entry name" value="MGlyc_endo_b_GlcNAc-like_dom"/>
</dbReference>
<dbReference type="SUPFAM" id="SSF54106">
    <property type="entry name" value="LysM domain"/>
    <property type="match status" value="1"/>
</dbReference>
<dbReference type="CDD" id="cd00118">
    <property type="entry name" value="LysM"/>
    <property type="match status" value="1"/>
</dbReference>
<dbReference type="SMART" id="SM00047">
    <property type="entry name" value="LYZ2"/>
    <property type="match status" value="1"/>
</dbReference>
<dbReference type="InterPro" id="IPR018392">
    <property type="entry name" value="LysM"/>
</dbReference>
<keyword evidence="2" id="KW-0081">Bacteriolytic enzyme</keyword>
<evidence type="ECO:0000256" key="4">
    <source>
        <dbReference type="ARBA" id="ARBA00032108"/>
    </source>
</evidence>
<dbReference type="PROSITE" id="PS51782">
    <property type="entry name" value="LYSM"/>
    <property type="match status" value="2"/>
</dbReference>
<dbReference type="GO" id="GO:0031640">
    <property type="term" value="P:killing of cells of another organism"/>
    <property type="evidence" value="ECO:0007669"/>
    <property type="project" value="UniProtKB-KW"/>
</dbReference>
<reference evidence="6 7" key="1">
    <citation type="submission" date="2016-01" db="EMBL/GenBank/DDBJ databases">
        <authorList>
            <person name="McClelland M."/>
            <person name="Jain A."/>
            <person name="Saraogi P."/>
            <person name="Mendelson R."/>
            <person name="Westerman R."/>
            <person name="SanMiguel P."/>
            <person name="Csonka L."/>
        </authorList>
    </citation>
    <scope>NUCLEOTIDE SEQUENCE [LARGE SCALE GENOMIC DNA]</scope>
    <source>
        <strain evidence="6 7">R-53146</strain>
    </source>
</reference>